<evidence type="ECO:0000313" key="8">
    <source>
        <dbReference type="Proteomes" id="UP000187209"/>
    </source>
</evidence>
<dbReference type="SMART" id="SM00185">
    <property type="entry name" value="ARM"/>
    <property type="match status" value="4"/>
</dbReference>
<accession>A0A1R2BKK3</accession>
<dbReference type="GO" id="GO:0061608">
    <property type="term" value="F:nuclear import signal receptor activity"/>
    <property type="evidence" value="ECO:0007669"/>
    <property type="project" value="InterPro"/>
</dbReference>
<keyword evidence="3" id="KW-0677">Repeat</keyword>
<dbReference type="PANTHER" id="PTHR23316">
    <property type="entry name" value="IMPORTIN ALPHA"/>
    <property type="match status" value="1"/>
</dbReference>
<dbReference type="AlphaFoldDB" id="A0A1R2BKK3"/>
<protein>
    <recommendedName>
        <fullName evidence="5">Importin subunit alpha</fullName>
    </recommendedName>
</protein>
<dbReference type="Pfam" id="PF00514">
    <property type="entry name" value="Arm"/>
    <property type="match status" value="1"/>
</dbReference>
<reference evidence="7 8" key="1">
    <citation type="submission" date="2016-11" db="EMBL/GenBank/DDBJ databases">
        <title>The macronuclear genome of Stentor coeruleus: a giant cell with tiny introns.</title>
        <authorList>
            <person name="Slabodnick M."/>
            <person name="Ruby J.G."/>
            <person name="Reiff S.B."/>
            <person name="Swart E.C."/>
            <person name="Gosai S."/>
            <person name="Prabakaran S."/>
            <person name="Witkowska E."/>
            <person name="Larue G.E."/>
            <person name="Fisher S."/>
            <person name="Freeman R.M."/>
            <person name="Gunawardena J."/>
            <person name="Chu W."/>
            <person name="Stover N.A."/>
            <person name="Gregory B.D."/>
            <person name="Nowacki M."/>
            <person name="Derisi J."/>
            <person name="Roy S.W."/>
            <person name="Marshall W.F."/>
            <person name="Sood P."/>
        </authorList>
    </citation>
    <scope>NUCLEOTIDE SEQUENCE [LARGE SCALE GENOMIC DNA]</scope>
    <source>
        <strain evidence="7">WM001</strain>
    </source>
</reference>
<dbReference type="GO" id="GO:0005737">
    <property type="term" value="C:cytoplasm"/>
    <property type="evidence" value="ECO:0007669"/>
    <property type="project" value="InterPro"/>
</dbReference>
<organism evidence="7 8">
    <name type="scientific">Stentor coeruleus</name>
    <dbReference type="NCBI Taxonomy" id="5963"/>
    <lineage>
        <taxon>Eukaryota</taxon>
        <taxon>Sar</taxon>
        <taxon>Alveolata</taxon>
        <taxon>Ciliophora</taxon>
        <taxon>Postciliodesmatophora</taxon>
        <taxon>Heterotrichea</taxon>
        <taxon>Heterotrichida</taxon>
        <taxon>Stentoridae</taxon>
        <taxon>Stentor</taxon>
    </lineage>
</organism>
<evidence type="ECO:0000256" key="5">
    <source>
        <dbReference type="PIRNR" id="PIRNR005673"/>
    </source>
</evidence>
<keyword evidence="2 5" id="KW-0813">Transport</keyword>
<dbReference type="SUPFAM" id="SSF48371">
    <property type="entry name" value="ARM repeat"/>
    <property type="match status" value="1"/>
</dbReference>
<dbReference type="InterPro" id="IPR016024">
    <property type="entry name" value="ARM-type_fold"/>
</dbReference>
<gene>
    <name evidence="7" type="ORF">SteCoe_23157</name>
</gene>
<dbReference type="GO" id="GO:0006606">
    <property type="term" value="P:protein import into nucleus"/>
    <property type="evidence" value="ECO:0007669"/>
    <property type="project" value="InterPro"/>
</dbReference>
<evidence type="ECO:0000256" key="4">
    <source>
        <dbReference type="ARBA" id="ARBA00022927"/>
    </source>
</evidence>
<dbReference type="PROSITE" id="PS50176">
    <property type="entry name" value="ARM_REPEAT"/>
    <property type="match status" value="1"/>
</dbReference>
<sequence>MEDNERAKSLFGSFDVEQAKKSKEKTEVQLRQSKREALAQKHRNLNTSSPWISLTDHYPDTYSSSDLPAILSSFSSQNDSSYLYIAHAIRILLCHDDCPLEDICRSEVMNHIQIWLNRNDFTQLQYETAWICTNISSSPMCYILYNIGVIQSMINLLYSSNDEVRYQISWALGNISADTPEERDYLLSINAIEGLEYCLKNSIKEKHTSTVLWALTNLCRTKPIPHVSAIKSIFPLVVPWLKTNTVSILIDILWALCGYTKSMELLGIFGSNEGFETMRELLNITDAKAKRLALRVLGGLFFTSGTLTQDYLNRDIAKSIKQTLKCKSVKVKKEAIWALGNACGETDTQIHSILAEGIFEIIIKYAQSEVPLIRRECAWTLCNTSAVANFSQLVKLLQMGLIHGLISLLKDGIEVNIVLQGMTKIFDKCLKLCQTLDGHNLLIMAVDNCQGIGIIEKYTTHNNEKIVEKSLRLLRIIESQGVSEDNHIELMQSVTTGLDF</sequence>
<evidence type="ECO:0000256" key="6">
    <source>
        <dbReference type="PROSITE-ProRule" id="PRU00259"/>
    </source>
</evidence>
<evidence type="ECO:0000256" key="2">
    <source>
        <dbReference type="ARBA" id="ARBA00022448"/>
    </source>
</evidence>
<dbReference type="InterPro" id="IPR011989">
    <property type="entry name" value="ARM-like"/>
</dbReference>
<dbReference type="PIRSF" id="PIRSF005673">
    <property type="entry name" value="Importin_alpha"/>
    <property type="match status" value="1"/>
</dbReference>
<feature type="repeat" description="ARM" evidence="6">
    <location>
        <begin position="148"/>
        <end position="183"/>
    </location>
</feature>
<dbReference type="OrthoDB" id="29145at2759"/>
<evidence type="ECO:0000256" key="3">
    <source>
        <dbReference type="ARBA" id="ARBA00022737"/>
    </source>
</evidence>
<evidence type="ECO:0000313" key="7">
    <source>
        <dbReference type="EMBL" id="OMJ77289.1"/>
    </source>
</evidence>
<evidence type="ECO:0000256" key="1">
    <source>
        <dbReference type="ARBA" id="ARBA00010394"/>
    </source>
</evidence>
<dbReference type="Gene3D" id="1.25.10.10">
    <property type="entry name" value="Leucine-rich Repeat Variant"/>
    <property type="match status" value="1"/>
</dbReference>
<dbReference type="InterPro" id="IPR024931">
    <property type="entry name" value="Importin_alpha"/>
</dbReference>
<keyword evidence="8" id="KW-1185">Reference proteome</keyword>
<name>A0A1R2BKK3_9CILI</name>
<dbReference type="Proteomes" id="UP000187209">
    <property type="component" value="Unassembled WGS sequence"/>
</dbReference>
<dbReference type="EMBL" id="MPUH01000583">
    <property type="protein sequence ID" value="OMJ77289.1"/>
    <property type="molecule type" value="Genomic_DNA"/>
</dbReference>
<comment type="similarity">
    <text evidence="1 5">Belongs to the importin alpha family.</text>
</comment>
<comment type="caution">
    <text evidence="7">The sequence shown here is derived from an EMBL/GenBank/DDBJ whole genome shotgun (WGS) entry which is preliminary data.</text>
</comment>
<proteinExistence type="inferred from homology"/>
<dbReference type="InterPro" id="IPR000225">
    <property type="entry name" value="Armadillo"/>
</dbReference>
<keyword evidence="4 5" id="KW-0653">Protein transport</keyword>